<comment type="caution">
    <text evidence="3">The sequence shown here is derived from an EMBL/GenBank/DDBJ whole genome shotgun (WGS) entry which is preliminary data.</text>
</comment>
<feature type="transmembrane region" description="Helical" evidence="1">
    <location>
        <begin position="6"/>
        <end position="26"/>
    </location>
</feature>
<dbReference type="PANTHER" id="PTHR11161">
    <property type="entry name" value="O-ACYLTRANSFERASE"/>
    <property type="match status" value="1"/>
</dbReference>
<feature type="transmembrane region" description="Helical" evidence="1">
    <location>
        <begin position="187"/>
        <end position="205"/>
    </location>
</feature>
<feature type="non-terminal residue" evidence="3">
    <location>
        <position position="1"/>
    </location>
</feature>
<proteinExistence type="predicted"/>
<accession>A0A6L2PD68</accession>
<feature type="transmembrane region" description="Helical" evidence="1">
    <location>
        <begin position="225"/>
        <end position="244"/>
    </location>
</feature>
<keyword evidence="1" id="KW-0472">Membrane</keyword>
<keyword evidence="4" id="KW-1185">Reference proteome</keyword>
<evidence type="ECO:0000313" key="3">
    <source>
        <dbReference type="EMBL" id="GFG28525.1"/>
    </source>
</evidence>
<gene>
    <name evidence="3" type="ORF">Cfor_03639</name>
</gene>
<dbReference type="Pfam" id="PF01757">
    <property type="entry name" value="Acyl_transf_3"/>
    <property type="match status" value="1"/>
</dbReference>
<dbReference type="EMBL" id="BLKM01000071">
    <property type="protein sequence ID" value="GFG28525.1"/>
    <property type="molecule type" value="Genomic_DNA"/>
</dbReference>
<dbReference type="InterPro" id="IPR002656">
    <property type="entry name" value="Acyl_transf_3_dom"/>
</dbReference>
<keyword evidence="1" id="KW-0812">Transmembrane</keyword>
<keyword evidence="1" id="KW-1133">Transmembrane helix</keyword>
<name>A0A6L2PD68_COPFO</name>
<evidence type="ECO:0000259" key="2">
    <source>
        <dbReference type="Pfam" id="PF01757"/>
    </source>
</evidence>
<evidence type="ECO:0000256" key="1">
    <source>
        <dbReference type="SAM" id="Phobius"/>
    </source>
</evidence>
<dbReference type="InParanoid" id="A0A6L2PD68"/>
<feature type="transmembrane region" description="Helical" evidence="1">
    <location>
        <begin position="33"/>
        <end position="54"/>
    </location>
</feature>
<dbReference type="OrthoDB" id="118951at2759"/>
<dbReference type="InterPro" id="IPR052728">
    <property type="entry name" value="O2_lipid_transport_reg"/>
</dbReference>
<dbReference type="Proteomes" id="UP000502823">
    <property type="component" value="Unassembled WGS sequence"/>
</dbReference>
<feature type="transmembrane region" description="Helical" evidence="1">
    <location>
        <begin position="151"/>
        <end position="175"/>
    </location>
</feature>
<evidence type="ECO:0000313" key="4">
    <source>
        <dbReference type="Proteomes" id="UP000502823"/>
    </source>
</evidence>
<dbReference type="PANTHER" id="PTHR11161:SF0">
    <property type="entry name" value="O-ACYLTRANSFERASE LIKE PROTEIN"/>
    <property type="match status" value="1"/>
</dbReference>
<feature type="transmembrane region" description="Helical" evidence="1">
    <location>
        <begin position="66"/>
        <end position="87"/>
    </location>
</feature>
<dbReference type="GO" id="GO:0016747">
    <property type="term" value="F:acyltransferase activity, transferring groups other than amino-acyl groups"/>
    <property type="evidence" value="ECO:0007669"/>
    <property type="project" value="InterPro"/>
</dbReference>
<reference evidence="4" key="1">
    <citation type="submission" date="2020-01" db="EMBL/GenBank/DDBJ databases">
        <title>Draft genome sequence of the Termite Coptotermes fromosanus.</title>
        <authorList>
            <person name="Itakura S."/>
            <person name="Yosikawa Y."/>
            <person name="Umezawa K."/>
        </authorList>
    </citation>
    <scope>NUCLEOTIDE SEQUENCE [LARGE SCALE GENOMIC DNA]</scope>
</reference>
<dbReference type="AlphaFoldDB" id="A0A6L2PD68"/>
<protein>
    <recommendedName>
        <fullName evidence="2">Acyltransferase 3 domain-containing protein</fullName>
    </recommendedName>
</protein>
<feature type="domain" description="Acyltransferase 3" evidence="2">
    <location>
        <begin position="1"/>
        <end position="233"/>
    </location>
</feature>
<feature type="transmembrane region" description="Helical" evidence="1">
    <location>
        <begin position="108"/>
        <end position="131"/>
    </location>
</feature>
<sequence length="315" mass="35419">CIPETWYLSVDMQLYLFSLLLLLPLLKRPKFGLILLEVVTTISVISGFLGLYFASSSKLTFLPQQYVHTHVRATPWLVGMNLGYCLFRTTQWRKDVAAKTRSGLSKKVLGAGWTLAGVCLVAPILVQQQLIRDDLMPPHLEWNIFLPLARLIWSLGISWVIFVCVSGYGGPVNAFLSWKFFIPLSRLTYAIYVLHLSFIEVYLLATKTVLRSDDMEKVMLSPGVLVYTTLLAIPASVTFETPVIRIQNFLLGFQKEQRDIQPEINNASYQEEKIHNDPFPGAVMNPGSSFSKELNTAAKYSISGGQSVHKAMQIN</sequence>
<organism evidence="3 4">
    <name type="scientific">Coptotermes formosanus</name>
    <name type="common">Formosan subterranean termite</name>
    <dbReference type="NCBI Taxonomy" id="36987"/>
    <lineage>
        <taxon>Eukaryota</taxon>
        <taxon>Metazoa</taxon>
        <taxon>Ecdysozoa</taxon>
        <taxon>Arthropoda</taxon>
        <taxon>Hexapoda</taxon>
        <taxon>Insecta</taxon>
        <taxon>Pterygota</taxon>
        <taxon>Neoptera</taxon>
        <taxon>Polyneoptera</taxon>
        <taxon>Dictyoptera</taxon>
        <taxon>Blattodea</taxon>
        <taxon>Blattoidea</taxon>
        <taxon>Termitoidae</taxon>
        <taxon>Rhinotermitidae</taxon>
        <taxon>Coptotermes</taxon>
    </lineage>
</organism>